<dbReference type="InterPro" id="IPR035547">
    <property type="entry name" value="Phospholipase_B"/>
</dbReference>
<evidence type="ECO:0000256" key="17">
    <source>
        <dbReference type="ARBA" id="ARBA00031182"/>
    </source>
</evidence>
<dbReference type="CDD" id="cd01824">
    <property type="entry name" value="Phospholipase_B_like"/>
    <property type="match status" value="1"/>
</dbReference>
<keyword evidence="9" id="KW-1133">Transmembrane helix</keyword>
<evidence type="ECO:0000256" key="37">
    <source>
        <dbReference type="ARBA" id="ARBA00048869"/>
    </source>
</evidence>
<comment type="subunit">
    <text evidence="44">Subunit of the RFC complex, an heteropentameric complex consisting of a large subunit RFC1 and four small subunits RFC2, RFC3, RFC4 and RFC5; the RFC complex interacts with PCNA. Forms an heterotetrameric complex with RFC2, RFC4 and RFC5; this complex has ATPase activity but is not stimulated by PCNA. The heterotetramer of subunits RFC2, RFC3, RFC4 and RFC5 interacts with RAD17. Interacts with CNTD1; this interaction facilitates crossover formation.</text>
</comment>
<dbReference type="SUPFAM" id="SSF52540">
    <property type="entry name" value="P-loop containing nucleoside triphosphate hydrolases"/>
    <property type="match status" value="1"/>
</dbReference>
<dbReference type="GO" id="GO:0003677">
    <property type="term" value="F:DNA binding"/>
    <property type="evidence" value="ECO:0007669"/>
    <property type="project" value="InterPro"/>
</dbReference>
<evidence type="ECO:0000256" key="8">
    <source>
        <dbReference type="ARBA" id="ARBA00022801"/>
    </source>
</evidence>
<gene>
    <name evidence="49" type="ORF">BJG266_LOCUS44698</name>
    <name evidence="50" type="ORF">QVE165_LOCUS61673</name>
</gene>
<dbReference type="Proteomes" id="UP000663877">
    <property type="component" value="Unassembled WGS sequence"/>
</dbReference>
<reference evidence="50" key="1">
    <citation type="submission" date="2021-02" db="EMBL/GenBank/DDBJ databases">
        <authorList>
            <person name="Nowell W R."/>
        </authorList>
    </citation>
    <scope>NUCLEOTIDE SEQUENCE</scope>
</reference>
<evidence type="ECO:0000256" key="18">
    <source>
        <dbReference type="ARBA" id="ARBA00031485"/>
    </source>
</evidence>
<dbReference type="Pfam" id="PF22534">
    <property type="entry name" value="RFC_C"/>
    <property type="match status" value="1"/>
</dbReference>
<protein>
    <recommendedName>
        <fullName evidence="3">Phospholipase B1, membrane-associated</fullName>
    </recommendedName>
    <alternativeName>
        <fullName evidence="47">Activator 1 38 kDa subunit</fullName>
    </alternativeName>
    <alternativeName>
        <fullName evidence="48">Activator 1 subunit 3</fullName>
    </alternativeName>
    <alternativeName>
        <fullName evidence="16">Lysophospholipase</fullName>
    </alternativeName>
    <alternativeName>
        <fullName evidence="17">Phospholipase A2</fullName>
    </alternativeName>
    <alternativeName>
        <fullName evidence="19">Phospholipase B/lipase</fullName>
    </alternativeName>
    <alternativeName>
        <fullName evidence="46">Replication factor C 38 kDa subunit</fullName>
    </alternativeName>
    <alternativeName>
        <fullName evidence="45">Replication factor C subunit 3</fullName>
    </alternativeName>
    <alternativeName>
        <fullName evidence="18">Triacylglycerol lipase</fullName>
    </alternativeName>
</protein>
<keyword evidence="4" id="KW-1003">Cell membrane</keyword>
<comment type="catalytic activity">
    <reaction evidence="33">
        <text>a 1-acyl-sn-glycero-3-phosphocholine + H2O = sn-glycerol 3-phosphocholine + a fatty acid + H(+)</text>
        <dbReference type="Rhea" id="RHEA:15177"/>
        <dbReference type="ChEBI" id="CHEBI:15377"/>
        <dbReference type="ChEBI" id="CHEBI:15378"/>
        <dbReference type="ChEBI" id="CHEBI:16870"/>
        <dbReference type="ChEBI" id="CHEBI:28868"/>
        <dbReference type="ChEBI" id="CHEBI:58168"/>
        <dbReference type="EC" id="3.1.1.5"/>
    </reaction>
    <physiologicalReaction direction="left-to-right" evidence="33">
        <dbReference type="Rhea" id="RHEA:15178"/>
    </physiologicalReaction>
</comment>
<dbReference type="GO" id="GO:0031526">
    <property type="term" value="C:brush border membrane"/>
    <property type="evidence" value="ECO:0007669"/>
    <property type="project" value="TreeGrafter"/>
</dbReference>
<comment type="catalytic activity">
    <reaction evidence="38">
        <text>1-O-hexadecyl-2-(9Z)-octadecenoyl-sn-glycero-3-phosphocholine + H2O = 1-O-hexadecyl-sn-glycero-3-phosphocholine + (9Z)-octadecenoate + H(+)</text>
        <dbReference type="Rhea" id="RHEA:40915"/>
        <dbReference type="ChEBI" id="CHEBI:15377"/>
        <dbReference type="ChEBI" id="CHEBI:15378"/>
        <dbReference type="ChEBI" id="CHEBI:30823"/>
        <dbReference type="ChEBI" id="CHEBI:34112"/>
        <dbReference type="ChEBI" id="CHEBI:64496"/>
    </reaction>
    <physiologicalReaction direction="left-to-right" evidence="38">
        <dbReference type="Rhea" id="RHEA:40916"/>
    </physiologicalReaction>
</comment>
<evidence type="ECO:0000256" key="30">
    <source>
        <dbReference type="ARBA" id="ARBA00048362"/>
    </source>
</evidence>
<comment type="subcellular location">
    <subcellularLocation>
        <location evidence="1">Apical cell membrane</location>
        <topology evidence="1">Single-pass type I membrane protein</topology>
    </subcellularLocation>
</comment>
<evidence type="ECO:0000313" key="49">
    <source>
        <dbReference type="EMBL" id="CAF1527837.1"/>
    </source>
</evidence>
<evidence type="ECO:0000256" key="46">
    <source>
        <dbReference type="ARBA" id="ARBA00076818"/>
    </source>
</evidence>
<evidence type="ECO:0000256" key="3">
    <source>
        <dbReference type="ARBA" id="ARBA00015133"/>
    </source>
</evidence>
<comment type="catalytic activity">
    <reaction evidence="37">
        <text>1,3-dihexadecanoyl-2-(9Z-octadecenoyl)glycerol + H2O = 1,3-dihexadecanoylglycerol + (9Z)-octadecenoate + H(+)</text>
        <dbReference type="Rhea" id="RHEA:40983"/>
        <dbReference type="ChEBI" id="CHEBI:15377"/>
        <dbReference type="ChEBI" id="CHEBI:15378"/>
        <dbReference type="ChEBI" id="CHEBI:30823"/>
        <dbReference type="ChEBI" id="CHEBI:75688"/>
        <dbReference type="ChEBI" id="CHEBI:77619"/>
    </reaction>
    <physiologicalReaction direction="left-to-right" evidence="37">
        <dbReference type="Rhea" id="RHEA:40984"/>
    </physiologicalReaction>
</comment>
<evidence type="ECO:0000256" key="45">
    <source>
        <dbReference type="ARBA" id="ARBA00070184"/>
    </source>
</evidence>
<evidence type="ECO:0000256" key="38">
    <source>
        <dbReference type="ARBA" id="ARBA00048872"/>
    </source>
</evidence>
<dbReference type="PANTHER" id="PTHR21325">
    <property type="entry name" value="PHOSPHOLIPASE B, PLB1"/>
    <property type="match status" value="1"/>
</dbReference>
<keyword evidence="6" id="KW-0732">Signal</keyword>
<comment type="catalytic activity">
    <reaction evidence="14">
        <text>1-hexadecanoyl-2-(9Z,12Z-octadecadienoyl)-sn-glycero-3-phosphocholine + H2O = (9Z,12Z)-octadecadienoate + 1-hexadecanoyl-sn-glycero-3-phosphocholine + H(+)</text>
        <dbReference type="Rhea" id="RHEA:40811"/>
        <dbReference type="ChEBI" id="CHEBI:15377"/>
        <dbReference type="ChEBI" id="CHEBI:15378"/>
        <dbReference type="ChEBI" id="CHEBI:30245"/>
        <dbReference type="ChEBI" id="CHEBI:72998"/>
        <dbReference type="ChEBI" id="CHEBI:73002"/>
    </reaction>
    <physiologicalReaction direction="left-to-right" evidence="14">
        <dbReference type="Rhea" id="RHEA:40812"/>
    </physiologicalReaction>
</comment>
<keyword evidence="5" id="KW-0812">Transmembrane</keyword>
<evidence type="ECO:0000256" key="31">
    <source>
        <dbReference type="ARBA" id="ARBA00048374"/>
    </source>
</evidence>
<dbReference type="OrthoDB" id="761538at2759"/>
<dbReference type="GO" id="GO:0004622">
    <property type="term" value="F:phosphatidylcholine lysophospholipase activity"/>
    <property type="evidence" value="ECO:0007669"/>
    <property type="project" value="UniProtKB-EC"/>
</dbReference>
<evidence type="ECO:0000256" key="9">
    <source>
        <dbReference type="ARBA" id="ARBA00022989"/>
    </source>
</evidence>
<evidence type="ECO:0000256" key="22">
    <source>
        <dbReference type="ARBA" id="ARBA00047363"/>
    </source>
</evidence>
<evidence type="ECO:0000256" key="7">
    <source>
        <dbReference type="ARBA" id="ARBA00022737"/>
    </source>
</evidence>
<evidence type="ECO:0000256" key="15">
    <source>
        <dbReference type="ARBA" id="ARBA00023422"/>
    </source>
</evidence>
<dbReference type="AlphaFoldDB" id="A0A816EZ65"/>
<evidence type="ECO:0000256" key="33">
    <source>
        <dbReference type="ARBA" id="ARBA00048454"/>
    </source>
</evidence>
<comment type="catalytic activity">
    <reaction evidence="27">
        <text>a 1-O-alkyl-2-acyl-sn-glycero-3-phosphocholine + H2O = a 1-O-alkyl-sn-glycero-3-phosphocholine + a fatty acid + H(+)</text>
        <dbReference type="Rhea" id="RHEA:36231"/>
        <dbReference type="ChEBI" id="CHEBI:15377"/>
        <dbReference type="ChEBI" id="CHEBI:15378"/>
        <dbReference type="ChEBI" id="CHEBI:28868"/>
        <dbReference type="ChEBI" id="CHEBI:30909"/>
        <dbReference type="ChEBI" id="CHEBI:36702"/>
        <dbReference type="EC" id="3.1.1.4"/>
    </reaction>
    <physiologicalReaction direction="left-to-right" evidence="27">
        <dbReference type="Rhea" id="RHEA:36232"/>
    </physiologicalReaction>
</comment>
<comment type="function">
    <text evidence="43">Subunit of the replication factor C (RFC) complex which acts during elongation of primed DNA templates by DNA polymerases delta and epsilon, and is necessary for ATP-dependent loading of proliferating cell nuclear antigen (PCNA) onto primed DNA.</text>
</comment>
<evidence type="ECO:0000256" key="32">
    <source>
        <dbReference type="ARBA" id="ARBA00048386"/>
    </source>
</evidence>
<proteinExistence type="inferred from homology"/>
<dbReference type="EMBL" id="CAJNOI010003729">
    <property type="protein sequence ID" value="CAF1527837.1"/>
    <property type="molecule type" value="Genomic_DNA"/>
</dbReference>
<dbReference type="GO" id="GO:0004806">
    <property type="term" value="F:triacylglycerol lipase activity"/>
    <property type="evidence" value="ECO:0007669"/>
    <property type="project" value="UniProtKB-EC"/>
</dbReference>
<evidence type="ECO:0000256" key="4">
    <source>
        <dbReference type="ARBA" id="ARBA00022475"/>
    </source>
</evidence>
<dbReference type="InterPro" id="IPR027417">
    <property type="entry name" value="P-loop_NTPase"/>
</dbReference>
<evidence type="ECO:0000256" key="11">
    <source>
        <dbReference type="ARBA" id="ARBA00023136"/>
    </source>
</evidence>
<comment type="function">
    <text evidence="20">Calcium-independent membrane-associated phospholipase that catalyzes complete diacylation of phospholipids by hydrolyzing both sn-1 and sn-2 fatty acyl chains attached to the glycerol backbone (phospholipase B activity). Has dual phospholipase and lysophospholipase activities toward diacylphospholipids. Preferentially cleaves sn-2 ester bonds over sn-1 bonds. Acts as a lipase toward glycerolipid substrates. Hydrolyzes fatty acyl chains of diacylglycerols with preference for the sn-2 position and of triacylglycerols with not positional selectivity. May also hydrolyze long chain retinyl esters such as retinyl palmitate. May contribute to digestion of dietary phospholipids, glycerolipids and retinoids, facilitating lipid absorption at the brush border.</text>
</comment>
<comment type="catalytic activity">
    <reaction evidence="39">
        <text>1-hexadecanoyl-2-(9Z)-octadecenoyl-3-octadecanoyl-sn-glycerol + H2O = 1-hexadecanoyl-3-octadecanoyl-sn-glycerol + (9Z)-octadecenoate + H(+)</text>
        <dbReference type="Rhea" id="RHEA:41103"/>
        <dbReference type="ChEBI" id="CHEBI:15377"/>
        <dbReference type="ChEBI" id="CHEBI:15378"/>
        <dbReference type="ChEBI" id="CHEBI:30823"/>
        <dbReference type="ChEBI" id="CHEBI:77623"/>
        <dbReference type="ChEBI" id="CHEBI:77624"/>
    </reaction>
    <physiologicalReaction direction="left-to-right" evidence="39">
        <dbReference type="Rhea" id="RHEA:41104"/>
    </physiologicalReaction>
</comment>
<evidence type="ECO:0000256" key="14">
    <source>
        <dbReference type="ARBA" id="ARBA00023408"/>
    </source>
</evidence>
<evidence type="ECO:0000256" key="1">
    <source>
        <dbReference type="ARBA" id="ARBA00004247"/>
    </source>
</evidence>
<comment type="similarity">
    <text evidence="2">Belongs to the 'GDSL' lipolytic enzyme family. Phospholipase B1 subfamily.</text>
</comment>
<evidence type="ECO:0000256" key="25">
    <source>
        <dbReference type="ARBA" id="ARBA00048011"/>
    </source>
</evidence>
<dbReference type="Gene3D" id="3.40.50.300">
    <property type="entry name" value="P-loop containing nucleotide triphosphate hydrolases"/>
    <property type="match status" value="1"/>
</dbReference>
<evidence type="ECO:0000256" key="40">
    <source>
        <dbReference type="ARBA" id="ARBA00049363"/>
    </source>
</evidence>
<comment type="catalytic activity">
    <reaction evidence="34">
        <text>1-hexadecanoyl-2-(9Z-octadecenoyl)-sn-glycero-3-phosphoethanolamine + H2O = 1-hexadecanoyl-sn-glycero-3-phosphoethanolamine + (9Z)-octadecenoate + H(+)</text>
        <dbReference type="Rhea" id="RHEA:40911"/>
        <dbReference type="ChEBI" id="CHEBI:15377"/>
        <dbReference type="ChEBI" id="CHEBI:15378"/>
        <dbReference type="ChEBI" id="CHEBI:30823"/>
        <dbReference type="ChEBI" id="CHEBI:73004"/>
        <dbReference type="ChEBI" id="CHEBI:73007"/>
    </reaction>
    <physiologicalReaction direction="left-to-right" evidence="34">
        <dbReference type="Rhea" id="RHEA:40912"/>
    </physiologicalReaction>
</comment>
<feature type="non-terminal residue" evidence="50">
    <location>
        <position position="1"/>
    </location>
</feature>
<keyword evidence="7" id="KW-0677">Repeat</keyword>
<dbReference type="Pfam" id="PF13177">
    <property type="entry name" value="DNA_pol3_delta2"/>
    <property type="match status" value="1"/>
</dbReference>
<evidence type="ECO:0000256" key="47">
    <source>
        <dbReference type="ARBA" id="ARBA00079394"/>
    </source>
</evidence>
<dbReference type="InterPro" id="IPR036514">
    <property type="entry name" value="SGNH_hydro_sf"/>
</dbReference>
<evidence type="ECO:0000256" key="26">
    <source>
        <dbReference type="ARBA" id="ARBA00048015"/>
    </source>
</evidence>
<comment type="catalytic activity">
    <reaction evidence="36">
        <text>1-hexadecanoyl-2-(9Z-octadecenoyl)-sn-glycero-3-phosphocholine + H2O = 1-hexadecanoyl-sn-glycero-3-phosphocholine + (9Z)-octadecenoate + H(+)</text>
        <dbReference type="Rhea" id="RHEA:38779"/>
        <dbReference type="ChEBI" id="CHEBI:15377"/>
        <dbReference type="ChEBI" id="CHEBI:15378"/>
        <dbReference type="ChEBI" id="CHEBI:30823"/>
        <dbReference type="ChEBI" id="CHEBI:72998"/>
        <dbReference type="ChEBI" id="CHEBI:73001"/>
    </reaction>
    <physiologicalReaction direction="left-to-right" evidence="36">
        <dbReference type="Rhea" id="RHEA:38780"/>
    </physiologicalReaction>
</comment>
<evidence type="ECO:0000256" key="20">
    <source>
        <dbReference type="ARBA" id="ARBA00045916"/>
    </source>
</evidence>
<dbReference type="Pfam" id="PF21960">
    <property type="entry name" value="RCF1-5-like_lid"/>
    <property type="match status" value="1"/>
</dbReference>
<evidence type="ECO:0000256" key="6">
    <source>
        <dbReference type="ARBA" id="ARBA00022729"/>
    </source>
</evidence>
<evidence type="ECO:0000256" key="23">
    <source>
        <dbReference type="ARBA" id="ARBA00047438"/>
    </source>
</evidence>
<dbReference type="Gene3D" id="1.20.272.10">
    <property type="match status" value="1"/>
</dbReference>
<dbReference type="FunFam" id="3.40.50.1110:FF:000005">
    <property type="entry name" value="Phospholipase B1"/>
    <property type="match status" value="1"/>
</dbReference>
<dbReference type="InterPro" id="IPR001087">
    <property type="entry name" value="GDSL"/>
</dbReference>
<evidence type="ECO:0000256" key="41">
    <source>
        <dbReference type="ARBA" id="ARBA00049372"/>
    </source>
</evidence>
<dbReference type="GO" id="GO:0006644">
    <property type="term" value="P:phospholipid metabolic process"/>
    <property type="evidence" value="ECO:0007669"/>
    <property type="project" value="TreeGrafter"/>
</dbReference>
<name>A0A816EZ65_9BILA</name>
<dbReference type="Gene3D" id="1.10.8.60">
    <property type="match status" value="1"/>
</dbReference>
<dbReference type="SUPFAM" id="SSF52266">
    <property type="entry name" value="SGNH hydrolase"/>
    <property type="match status" value="1"/>
</dbReference>
<comment type="catalytic activity">
    <reaction evidence="26">
        <text>1-hexadecanoyl-2-(9Z-octadecenoyl)-sn-glycero-3-phospho-(1'-sn-glycerol) + H2O = 1-hexadecanoyl-sn-glycero-3-phospho-(1'-sn-glycerol) + (9Z)-octadecenoate + H(+)</text>
        <dbReference type="Rhea" id="RHEA:40919"/>
        <dbReference type="ChEBI" id="CHEBI:15377"/>
        <dbReference type="ChEBI" id="CHEBI:15378"/>
        <dbReference type="ChEBI" id="CHEBI:30823"/>
        <dbReference type="ChEBI" id="CHEBI:72841"/>
        <dbReference type="ChEBI" id="CHEBI:75158"/>
    </reaction>
    <physiologicalReaction direction="left-to-right" evidence="26">
        <dbReference type="Rhea" id="RHEA:40920"/>
    </physiologicalReaction>
</comment>
<evidence type="ECO:0000256" key="48">
    <source>
        <dbReference type="ARBA" id="ARBA00080379"/>
    </source>
</evidence>
<comment type="catalytic activity">
    <reaction evidence="40">
        <text>1,2-dihexadecanoyl-sn-glycero-3-phosphocholine + 2 H2O = sn-glycerol 3-phosphocholine + 2 hexadecanoate + 2 H(+)</text>
        <dbReference type="Rhea" id="RHEA:40975"/>
        <dbReference type="ChEBI" id="CHEBI:7896"/>
        <dbReference type="ChEBI" id="CHEBI:15377"/>
        <dbReference type="ChEBI" id="CHEBI:15378"/>
        <dbReference type="ChEBI" id="CHEBI:16870"/>
        <dbReference type="ChEBI" id="CHEBI:72999"/>
    </reaction>
    <physiologicalReaction direction="left-to-right" evidence="40">
        <dbReference type="Rhea" id="RHEA:40976"/>
    </physiologicalReaction>
</comment>
<comment type="catalytic activity">
    <reaction evidence="30">
        <text>1-hexadecanoyl-2-(9Z,12Z-octadecadienoyl)-sn-glycero-3-phosphocholine + H2O = 2-(9Z,12Z-octadecadienoyl)-sn-glycero-3-phosphocholine + hexadecanoate + H(+)</text>
        <dbReference type="Rhea" id="RHEA:40971"/>
        <dbReference type="ChEBI" id="CHEBI:7896"/>
        <dbReference type="ChEBI" id="CHEBI:15377"/>
        <dbReference type="ChEBI" id="CHEBI:15378"/>
        <dbReference type="ChEBI" id="CHEBI:73002"/>
        <dbReference type="ChEBI" id="CHEBI:76084"/>
    </reaction>
    <physiologicalReaction direction="left-to-right" evidence="30">
        <dbReference type="Rhea" id="RHEA:40972"/>
    </physiologicalReaction>
</comment>
<keyword evidence="8" id="KW-0378">Hydrolase</keyword>
<dbReference type="Proteomes" id="UP000663832">
    <property type="component" value="Unassembled WGS sequence"/>
</dbReference>
<dbReference type="InterPro" id="IPR038885">
    <property type="entry name" value="PLB1"/>
</dbReference>
<evidence type="ECO:0000256" key="43">
    <source>
        <dbReference type="ARBA" id="ARBA00058626"/>
    </source>
</evidence>
<evidence type="ECO:0000256" key="28">
    <source>
        <dbReference type="ARBA" id="ARBA00048058"/>
    </source>
</evidence>
<evidence type="ECO:0000256" key="2">
    <source>
        <dbReference type="ARBA" id="ARBA00009979"/>
    </source>
</evidence>
<comment type="caution">
    <text evidence="50">The sequence shown here is derived from an EMBL/GenBank/DDBJ whole genome shotgun (WGS) entry which is preliminary data.</text>
</comment>
<comment type="catalytic activity">
    <reaction evidence="31">
        <text>1-octadecanoyl-2-(9Z,12Z)-octadecadienoyl-sn-glycerol + H2O = 1-octadecanoyl-sn-glycerol + (9Z,12Z)-octadecadienoate + H(+)</text>
        <dbReference type="Rhea" id="RHEA:40927"/>
        <dbReference type="ChEBI" id="CHEBI:15377"/>
        <dbReference type="ChEBI" id="CHEBI:15378"/>
        <dbReference type="ChEBI" id="CHEBI:30245"/>
        <dbReference type="ChEBI" id="CHEBI:75550"/>
        <dbReference type="ChEBI" id="CHEBI:77097"/>
    </reaction>
    <physiologicalReaction direction="left-to-right" evidence="31">
        <dbReference type="Rhea" id="RHEA:40928"/>
    </physiologicalReaction>
</comment>
<evidence type="ECO:0000256" key="42">
    <source>
        <dbReference type="ARBA" id="ARBA00049461"/>
    </source>
</evidence>
<dbReference type="GO" id="GO:0006260">
    <property type="term" value="P:DNA replication"/>
    <property type="evidence" value="ECO:0007669"/>
    <property type="project" value="InterPro"/>
</dbReference>
<evidence type="ECO:0000256" key="16">
    <source>
        <dbReference type="ARBA" id="ARBA00029723"/>
    </source>
</evidence>
<keyword evidence="12" id="KW-0325">Glycoprotein</keyword>
<evidence type="ECO:0000256" key="29">
    <source>
        <dbReference type="ARBA" id="ARBA00048227"/>
    </source>
</evidence>
<keyword evidence="11" id="KW-0472">Membrane</keyword>
<comment type="catalytic activity">
    <reaction evidence="35">
        <text>1-hexadecanoyl-sn-glycero-3-phosphocholine + H2O = sn-glycerol 3-phosphocholine + hexadecanoate + H(+)</text>
        <dbReference type="Rhea" id="RHEA:40435"/>
        <dbReference type="ChEBI" id="CHEBI:7896"/>
        <dbReference type="ChEBI" id="CHEBI:15377"/>
        <dbReference type="ChEBI" id="CHEBI:15378"/>
        <dbReference type="ChEBI" id="CHEBI:16870"/>
        <dbReference type="ChEBI" id="CHEBI:72998"/>
    </reaction>
    <physiologicalReaction direction="left-to-right" evidence="35">
        <dbReference type="Rhea" id="RHEA:40436"/>
    </physiologicalReaction>
</comment>
<evidence type="ECO:0000256" key="36">
    <source>
        <dbReference type="ARBA" id="ARBA00048699"/>
    </source>
</evidence>
<comment type="catalytic activity">
    <reaction evidence="23">
        <text>1-(9Z-octadecenoyl)-glycerol + H2O = glycerol + (9Z)-octadecenoate + H(+)</text>
        <dbReference type="Rhea" id="RHEA:38487"/>
        <dbReference type="ChEBI" id="CHEBI:15377"/>
        <dbReference type="ChEBI" id="CHEBI:15378"/>
        <dbReference type="ChEBI" id="CHEBI:17754"/>
        <dbReference type="ChEBI" id="CHEBI:30823"/>
        <dbReference type="ChEBI" id="CHEBI:75342"/>
    </reaction>
    <physiologicalReaction direction="left-to-right" evidence="23">
        <dbReference type="Rhea" id="RHEA:38488"/>
    </physiologicalReaction>
</comment>
<comment type="catalytic activity">
    <reaction evidence="25">
        <text>2,3-di-(9Z)-octadecenoyl-sn-glycerol + H2O = 3-(9Z-octadecenoyl)-sn-glycerol + (9Z)-octadecenoate + H(+)</text>
        <dbReference type="Rhea" id="RHEA:42604"/>
        <dbReference type="ChEBI" id="CHEBI:15377"/>
        <dbReference type="ChEBI" id="CHEBI:15378"/>
        <dbReference type="ChEBI" id="CHEBI:30823"/>
        <dbReference type="ChEBI" id="CHEBI:75824"/>
        <dbReference type="ChEBI" id="CHEBI:75938"/>
    </reaction>
    <physiologicalReaction direction="left-to-right" evidence="25">
        <dbReference type="Rhea" id="RHEA:42605"/>
    </physiologicalReaction>
</comment>
<organism evidence="50 51">
    <name type="scientific">Adineta steineri</name>
    <dbReference type="NCBI Taxonomy" id="433720"/>
    <lineage>
        <taxon>Eukaryota</taxon>
        <taxon>Metazoa</taxon>
        <taxon>Spiralia</taxon>
        <taxon>Gnathifera</taxon>
        <taxon>Rotifera</taxon>
        <taxon>Eurotatoria</taxon>
        <taxon>Bdelloidea</taxon>
        <taxon>Adinetida</taxon>
        <taxon>Adinetidae</taxon>
        <taxon>Adineta</taxon>
    </lineage>
</organism>
<evidence type="ECO:0000256" key="12">
    <source>
        <dbReference type="ARBA" id="ARBA00023180"/>
    </source>
</evidence>
<dbReference type="PANTHER" id="PTHR21325:SF31">
    <property type="entry name" value="GH22081P-RELATED"/>
    <property type="match status" value="1"/>
</dbReference>
<dbReference type="Pfam" id="PF00657">
    <property type="entry name" value="Lipase_GDSL"/>
    <property type="match status" value="1"/>
</dbReference>
<evidence type="ECO:0000256" key="34">
    <source>
        <dbReference type="ARBA" id="ARBA00048613"/>
    </source>
</evidence>
<keyword evidence="10" id="KW-0443">Lipid metabolism</keyword>
<evidence type="ECO:0000256" key="35">
    <source>
        <dbReference type="ARBA" id="ARBA00048656"/>
    </source>
</evidence>
<dbReference type="GO" id="GO:0004623">
    <property type="term" value="F:phospholipase A2 activity"/>
    <property type="evidence" value="ECO:0007669"/>
    <property type="project" value="UniProtKB-EC"/>
</dbReference>
<evidence type="ECO:0000313" key="50">
    <source>
        <dbReference type="EMBL" id="CAF1652506.1"/>
    </source>
</evidence>
<evidence type="ECO:0000256" key="24">
    <source>
        <dbReference type="ARBA" id="ARBA00047459"/>
    </source>
</evidence>
<dbReference type="InterPro" id="IPR008921">
    <property type="entry name" value="DNA_pol3_clamp-load_cplx_C"/>
</dbReference>
<sequence length="783" mass="86756">HEYETPSRKKIEITTIGSNYHTQVNPSDVGIYDRVVIHELIKTIAQTKQINSIEQRSFKIIVIVEVDKLTRDAQHSLRRTMEKYVSSCRVILCCNSTSRVIPAIRSRCLGIRMAAPTIDEISIVLKKVAKLEGIELPIELANRIGEKSQRNLRRALLMLQTCATQKIPLTKDQQIIEPDWEIYLRDTARMISEQQTPQRIFEVRERLYELTAHCIPAEIIFKGLLEGLLTNCDDVLKIQITQTAAEYEHRLRQGSKEIFHLEAFIAKFMCVALAQYEREHTPAERMRLLGPLAFGNSRLVFNCPALVPSPTLPTSVHALRPADIKLVASMGDSLTAANGAKANSIVAVIVEYRGVSWCIGGDDNLKKVVTLPNILRQINSQLSGYSQGTGDRNSSKAGFNVAKAGAISSDMPTQAHLLVDRMTKALGAGKFAADWKLVTFFIGGNDLCGYCKDTNRFSTATYTNNIKTALDILKARMPRALVNLVVVLNVAELEDLHEGIRCQSLQNFMCDCAVNKKTREQVRVANLEYQKATTKLISSGIYDTSDDFTVVLQPFMEHMKVPATSNGLADFSYFSPDCFHFSQKGHEAAAIELWNNMMQKVGEKTTSWNLLDTLECPTTGNGMCYLFINAQTSNTTVVVTTTTTTTTTVKPVVVVATTPAVKPAEVVATTAAVKPVEVVATTVVVKPVEVVETSTIMKVSHAMEITDGPTTMKWMGTDDTPVPIITYTGLTPGSRHGPYVEPPPHPLGYCIRGRLRCSRIRRCCNGPCNVITMRCPENQNVQS</sequence>
<comment type="catalytic activity">
    <reaction evidence="24">
        <text>1-hexadecanoyl-2-(9Z)-octadecenoyl-3-octadecanoyl-sn-glycerol + H2O = 1-hexadecanoyl-2-(9Z-octadecenoyl)-sn-glycerol + octadecanoate + H(+)</text>
        <dbReference type="Rhea" id="RHEA:41111"/>
        <dbReference type="ChEBI" id="CHEBI:15377"/>
        <dbReference type="ChEBI" id="CHEBI:15378"/>
        <dbReference type="ChEBI" id="CHEBI:25629"/>
        <dbReference type="ChEBI" id="CHEBI:75466"/>
        <dbReference type="ChEBI" id="CHEBI:77623"/>
    </reaction>
    <physiologicalReaction direction="left-to-right" evidence="24">
        <dbReference type="Rhea" id="RHEA:41112"/>
    </physiologicalReaction>
</comment>
<keyword evidence="51" id="KW-1185">Reference proteome</keyword>
<comment type="catalytic activity">
    <reaction evidence="32">
        <text>1,2,3-tri-(9Z-octadecenoyl)-glycerol + H2O = di-(9Z)-octadecenoylglycerol + (9Z)-octadecenoate + H(+)</text>
        <dbReference type="Rhea" id="RHEA:38575"/>
        <dbReference type="ChEBI" id="CHEBI:15377"/>
        <dbReference type="ChEBI" id="CHEBI:15378"/>
        <dbReference type="ChEBI" id="CHEBI:30823"/>
        <dbReference type="ChEBI" id="CHEBI:53753"/>
        <dbReference type="ChEBI" id="CHEBI:75945"/>
    </reaction>
    <physiologicalReaction direction="left-to-right" evidence="32">
        <dbReference type="Rhea" id="RHEA:38576"/>
    </physiologicalReaction>
</comment>
<evidence type="ECO:0000256" key="10">
    <source>
        <dbReference type="ARBA" id="ARBA00023098"/>
    </source>
</evidence>
<evidence type="ECO:0000256" key="19">
    <source>
        <dbReference type="ARBA" id="ARBA00033022"/>
    </source>
</evidence>
<comment type="catalytic activity">
    <reaction evidence="29">
        <text>1,2-dihexadecanoyl-sn-glycero-3-phosphocholine + H2O = 1-hexadecanoyl-sn-glycero-3-phosphocholine + hexadecanoate + H(+)</text>
        <dbReference type="Rhea" id="RHEA:41223"/>
        <dbReference type="ChEBI" id="CHEBI:7896"/>
        <dbReference type="ChEBI" id="CHEBI:15377"/>
        <dbReference type="ChEBI" id="CHEBI:15378"/>
        <dbReference type="ChEBI" id="CHEBI:72998"/>
        <dbReference type="ChEBI" id="CHEBI:72999"/>
    </reaction>
    <physiologicalReaction direction="left-to-right" evidence="29">
        <dbReference type="Rhea" id="RHEA:41224"/>
    </physiologicalReaction>
</comment>
<comment type="catalytic activity">
    <reaction evidence="13">
        <text>a triacylglycerol + H2O = a diacylglycerol + a fatty acid + H(+)</text>
        <dbReference type="Rhea" id="RHEA:12044"/>
        <dbReference type="ChEBI" id="CHEBI:15377"/>
        <dbReference type="ChEBI" id="CHEBI:15378"/>
        <dbReference type="ChEBI" id="CHEBI:17855"/>
        <dbReference type="ChEBI" id="CHEBI:18035"/>
        <dbReference type="ChEBI" id="CHEBI:28868"/>
        <dbReference type="EC" id="3.1.1.3"/>
    </reaction>
    <physiologicalReaction direction="left-to-right" evidence="13">
        <dbReference type="Rhea" id="RHEA:12045"/>
    </physiologicalReaction>
</comment>
<evidence type="ECO:0000256" key="21">
    <source>
        <dbReference type="ARBA" id="ARBA00047324"/>
    </source>
</evidence>
<comment type="catalytic activity">
    <reaction evidence="21">
        <text>1-hexadecanoyl-2-(9Z)-octadecenoyl-3-octadecanoyl-sn-glycerol + H2O = 2-(9Z-octadecenoyl)-3-octadecanoyl-sn-glycerol + hexadecanoate + H(+)</text>
        <dbReference type="Rhea" id="RHEA:41107"/>
        <dbReference type="ChEBI" id="CHEBI:7896"/>
        <dbReference type="ChEBI" id="CHEBI:15377"/>
        <dbReference type="ChEBI" id="CHEBI:15378"/>
        <dbReference type="ChEBI" id="CHEBI:75558"/>
        <dbReference type="ChEBI" id="CHEBI:77623"/>
    </reaction>
    <physiologicalReaction direction="left-to-right" evidence="21">
        <dbReference type="Rhea" id="RHEA:41108"/>
    </physiologicalReaction>
</comment>
<comment type="catalytic activity">
    <reaction evidence="42">
        <text>2-(9Z-octadecenoyl)-glycerol + H2O = glycerol + (9Z)-octadecenoate + H(+)</text>
        <dbReference type="Rhea" id="RHEA:38491"/>
        <dbReference type="ChEBI" id="CHEBI:15377"/>
        <dbReference type="ChEBI" id="CHEBI:15378"/>
        <dbReference type="ChEBI" id="CHEBI:17754"/>
        <dbReference type="ChEBI" id="CHEBI:30823"/>
        <dbReference type="ChEBI" id="CHEBI:73990"/>
    </reaction>
    <physiologicalReaction direction="left-to-right" evidence="42">
        <dbReference type="Rhea" id="RHEA:38492"/>
    </physiologicalReaction>
</comment>
<dbReference type="GO" id="GO:0050253">
    <property type="term" value="F:retinyl-palmitate esterase activity"/>
    <property type="evidence" value="ECO:0007669"/>
    <property type="project" value="TreeGrafter"/>
</dbReference>
<evidence type="ECO:0000256" key="27">
    <source>
        <dbReference type="ARBA" id="ARBA00048049"/>
    </source>
</evidence>
<dbReference type="FunFam" id="1.20.272.10:FF:000002">
    <property type="entry name" value="Replication factor C subunit 3"/>
    <property type="match status" value="1"/>
</dbReference>
<dbReference type="SUPFAM" id="SSF48019">
    <property type="entry name" value="post-AAA+ oligomerization domain-like"/>
    <property type="match status" value="1"/>
</dbReference>
<comment type="catalytic activity">
    <reaction evidence="15">
        <text>a 1,2-diacyl-sn-glycero-3-phosphocholine + H2O = a 1-acyl-sn-glycero-3-phosphocholine + a fatty acid + H(+)</text>
        <dbReference type="Rhea" id="RHEA:15801"/>
        <dbReference type="ChEBI" id="CHEBI:15377"/>
        <dbReference type="ChEBI" id="CHEBI:15378"/>
        <dbReference type="ChEBI" id="CHEBI:28868"/>
        <dbReference type="ChEBI" id="CHEBI:57643"/>
        <dbReference type="ChEBI" id="CHEBI:58168"/>
        <dbReference type="EC" id="3.1.1.4"/>
    </reaction>
    <physiologicalReaction direction="left-to-right" evidence="15">
        <dbReference type="Rhea" id="RHEA:15802"/>
    </physiologicalReaction>
</comment>
<evidence type="ECO:0000313" key="51">
    <source>
        <dbReference type="Proteomes" id="UP000663832"/>
    </source>
</evidence>
<evidence type="ECO:0000256" key="44">
    <source>
        <dbReference type="ARBA" id="ARBA00062267"/>
    </source>
</evidence>
<dbReference type="Gene3D" id="3.40.50.1110">
    <property type="entry name" value="SGNH hydrolase"/>
    <property type="match status" value="1"/>
</dbReference>
<comment type="catalytic activity">
    <reaction evidence="41">
        <text>1,3-di-(9Z-octadecenoyl)-glycerol + H2O = 1-(9Z-octadecenoyl)-glycerol + (9Z)-octadecenoate + H(+)</text>
        <dbReference type="Rhea" id="RHEA:39939"/>
        <dbReference type="ChEBI" id="CHEBI:15377"/>
        <dbReference type="ChEBI" id="CHEBI:15378"/>
        <dbReference type="ChEBI" id="CHEBI:30823"/>
        <dbReference type="ChEBI" id="CHEBI:75342"/>
        <dbReference type="ChEBI" id="CHEBI:75735"/>
    </reaction>
    <physiologicalReaction direction="left-to-right" evidence="41">
        <dbReference type="Rhea" id="RHEA:39940"/>
    </physiologicalReaction>
</comment>
<evidence type="ECO:0000256" key="5">
    <source>
        <dbReference type="ARBA" id="ARBA00022692"/>
    </source>
</evidence>
<comment type="catalytic activity">
    <reaction evidence="22">
        <text>1,3-dihexadecanoyl-2-(9Z-octadecenoyl)glycerol + H2O = 1-hexadecanoyl-2-(9Z-octadecenoyl)-glycerol + hexadecanoate + H(+)</text>
        <dbReference type="Rhea" id="RHEA:40979"/>
        <dbReference type="ChEBI" id="CHEBI:7896"/>
        <dbReference type="ChEBI" id="CHEBI:15377"/>
        <dbReference type="ChEBI" id="CHEBI:15378"/>
        <dbReference type="ChEBI" id="CHEBI:75585"/>
        <dbReference type="ChEBI" id="CHEBI:75688"/>
    </reaction>
    <physiologicalReaction direction="left-to-right" evidence="22">
        <dbReference type="Rhea" id="RHEA:40980"/>
    </physiologicalReaction>
</comment>
<accession>A0A816EZ65</accession>
<dbReference type="FunFam" id="1.10.8.60:FF:000030">
    <property type="entry name" value="replication factor C subunit 3"/>
    <property type="match status" value="1"/>
</dbReference>
<evidence type="ECO:0000256" key="13">
    <source>
        <dbReference type="ARBA" id="ARBA00023369"/>
    </source>
</evidence>
<dbReference type="EMBL" id="CAJNOM010004095">
    <property type="protein sequence ID" value="CAF1652506.1"/>
    <property type="molecule type" value="Genomic_DNA"/>
</dbReference>
<comment type="catalytic activity">
    <reaction evidence="28">
        <text>1,2-di-(9Z-octadecenoyl)-sn-glycero-3-phosphocholine + H2O = 1-(9Z-octadecenoyl)-sn-glycero-3-phosphocholine + (9Z)-octadecenoate + H(+)</text>
        <dbReference type="Rhea" id="RHEA:40923"/>
        <dbReference type="ChEBI" id="CHEBI:15377"/>
        <dbReference type="ChEBI" id="CHEBI:15378"/>
        <dbReference type="ChEBI" id="CHEBI:28610"/>
        <dbReference type="ChEBI" id="CHEBI:30823"/>
        <dbReference type="ChEBI" id="CHEBI:74669"/>
    </reaction>
    <physiologicalReaction direction="left-to-right" evidence="28">
        <dbReference type="Rhea" id="RHEA:40924"/>
    </physiologicalReaction>
</comment>
<evidence type="ECO:0000256" key="39">
    <source>
        <dbReference type="ARBA" id="ARBA00048939"/>
    </source>
</evidence>